<dbReference type="OrthoDB" id="9795497at2"/>
<dbReference type="Pfam" id="PF01521">
    <property type="entry name" value="Fe-S_biosyn"/>
    <property type="match status" value="1"/>
</dbReference>
<accession>A0A1B4V4S6</accession>
<protein>
    <submittedName>
        <fullName evidence="3">Adhesin</fullName>
    </submittedName>
</protein>
<evidence type="ECO:0000313" key="4">
    <source>
        <dbReference type="Proteomes" id="UP000218899"/>
    </source>
</evidence>
<dbReference type="Gene3D" id="2.60.300.12">
    <property type="entry name" value="HesB-like domain"/>
    <property type="match status" value="1"/>
</dbReference>
<dbReference type="InterPro" id="IPR050322">
    <property type="entry name" value="Fe-S_cluster_asmbl/transfer"/>
</dbReference>
<evidence type="ECO:0000313" key="3">
    <source>
        <dbReference type="EMBL" id="BAU48520.1"/>
    </source>
</evidence>
<dbReference type="GO" id="GO:0016226">
    <property type="term" value="P:iron-sulfur cluster assembly"/>
    <property type="evidence" value="ECO:0007669"/>
    <property type="project" value="TreeGrafter"/>
</dbReference>
<evidence type="ECO:0000256" key="1">
    <source>
        <dbReference type="SAM" id="MobiDB-lite"/>
    </source>
</evidence>
<dbReference type="InterPro" id="IPR035903">
    <property type="entry name" value="HesB-like_dom_sf"/>
</dbReference>
<dbReference type="Proteomes" id="UP000218899">
    <property type="component" value="Chromosome"/>
</dbReference>
<dbReference type="SUPFAM" id="SSF89360">
    <property type="entry name" value="HesB-like domain"/>
    <property type="match status" value="1"/>
</dbReference>
<dbReference type="EMBL" id="AP014936">
    <property type="protein sequence ID" value="BAU48520.1"/>
    <property type="molecule type" value="Genomic_DNA"/>
</dbReference>
<reference evidence="3 4" key="1">
    <citation type="submission" date="2015-08" db="EMBL/GenBank/DDBJ databases">
        <title>Complete genome sequence of Sulfurifustis variabilis.</title>
        <authorList>
            <person name="Miura A."/>
            <person name="Kojima H."/>
            <person name="Fukui M."/>
        </authorList>
    </citation>
    <scope>NUCLEOTIDE SEQUENCE [LARGE SCALE GENOMIC DNA]</scope>
    <source>
        <strain evidence="4">skN76</strain>
    </source>
</reference>
<name>A0A1B4V4S6_9GAMM</name>
<dbReference type="GO" id="GO:0005737">
    <property type="term" value="C:cytoplasm"/>
    <property type="evidence" value="ECO:0007669"/>
    <property type="project" value="TreeGrafter"/>
</dbReference>
<gene>
    <name evidence="3" type="ORF">SVA_1967</name>
</gene>
<organism evidence="3 4">
    <name type="scientific">Sulfurifustis variabilis</name>
    <dbReference type="NCBI Taxonomy" id="1675686"/>
    <lineage>
        <taxon>Bacteria</taxon>
        <taxon>Pseudomonadati</taxon>
        <taxon>Pseudomonadota</taxon>
        <taxon>Gammaproteobacteria</taxon>
        <taxon>Acidiferrobacterales</taxon>
        <taxon>Acidiferrobacteraceae</taxon>
        <taxon>Sulfurifustis</taxon>
    </lineage>
</organism>
<dbReference type="AlphaFoldDB" id="A0A1B4V4S6"/>
<dbReference type="PANTHER" id="PTHR10072:SF41">
    <property type="entry name" value="IRON-SULFUR CLUSTER ASSEMBLY 1 HOMOLOG, MITOCHONDRIAL"/>
    <property type="match status" value="1"/>
</dbReference>
<sequence>MITITPQAADQIRRSAEQSDAKGLALRIAARRLDDGSIDYGMGFDDQRRDDDTRITSDGVEVVISGASKDLLTGATLDYVELNPGEFHFIFINPNDPQHKPPLPA</sequence>
<feature type="compositionally biased region" description="Basic and acidic residues" evidence="1">
    <location>
        <begin position="11"/>
        <end position="20"/>
    </location>
</feature>
<keyword evidence="4" id="KW-1185">Reference proteome</keyword>
<dbReference type="GO" id="GO:0051537">
    <property type="term" value="F:2 iron, 2 sulfur cluster binding"/>
    <property type="evidence" value="ECO:0007669"/>
    <property type="project" value="TreeGrafter"/>
</dbReference>
<dbReference type="KEGG" id="sva:SVA_1967"/>
<dbReference type="RefSeq" id="WP_096461022.1">
    <property type="nucleotide sequence ID" value="NZ_AP014936.1"/>
</dbReference>
<feature type="region of interest" description="Disordered" evidence="1">
    <location>
        <begin position="1"/>
        <end position="21"/>
    </location>
</feature>
<evidence type="ECO:0000259" key="2">
    <source>
        <dbReference type="Pfam" id="PF01521"/>
    </source>
</evidence>
<feature type="domain" description="Core" evidence="2">
    <location>
        <begin position="2"/>
        <end position="82"/>
    </location>
</feature>
<dbReference type="InterPro" id="IPR000361">
    <property type="entry name" value="ATAP_core_dom"/>
</dbReference>
<proteinExistence type="predicted"/>
<dbReference type="PANTHER" id="PTHR10072">
    <property type="entry name" value="IRON-SULFUR CLUSTER ASSEMBLY PROTEIN"/>
    <property type="match status" value="1"/>
</dbReference>